<dbReference type="Pfam" id="PF17921">
    <property type="entry name" value="Integrase_H2C2"/>
    <property type="match status" value="1"/>
</dbReference>
<dbReference type="Gene3D" id="3.30.420.10">
    <property type="entry name" value="Ribonuclease H-like superfamily/Ribonuclease H"/>
    <property type="match status" value="1"/>
</dbReference>
<keyword evidence="5" id="KW-1185">Reference proteome</keyword>
<dbReference type="InterPro" id="IPR012337">
    <property type="entry name" value="RNaseH-like_sf"/>
</dbReference>
<organism evidence="4 5">
    <name type="scientific">Filobasidium floriforme</name>
    <dbReference type="NCBI Taxonomy" id="5210"/>
    <lineage>
        <taxon>Eukaryota</taxon>
        <taxon>Fungi</taxon>
        <taxon>Dikarya</taxon>
        <taxon>Basidiomycota</taxon>
        <taxon>Agaricomycotina</taxon>
        <taxon>Tremellomycetes</taxon>
        <taxon>Filobasidiales</taxon>
        <taxon>Filobasidiaceae</taxon>
        <taxon>Filobasidium</taxon>
    </lineage>
</organism>
<evidence type="ECO:0000256" key="2">
    <source>
        <dbReference type="ARBA" id="ARBA00023268"/>
    </source>
</evidence>
<accession>A0A8K0JFN8</accession>
<dbReference type="InterPro" id="IPR043502">
    <property type="entry name" value="DNA/RNA_pol_sf"/>
</dbReference>
<dbReference type="GO" id="GO:0003723">
    <property type="term" value="F:RNA binding"/>
    <property type="evidence" value="ECO:0007669"/>
    <property type="project" value="UniProtKB-KW"/>
</dbReference>
<dbReference type="Gene3D" id="3.30.70.270">
    <property type="match status" value="1"/>
</dbReference>
<proteinExistence type="predicted"/>
<dbReference type="InterPro" id="IPR036397">
    <property type="entry name" value="RNaseH_sf"/>
</dbReference>
<name>A0A8K0JFN8_9TREE</name>
<dbReference type="InterPro" id="IPR041588">
    <property type="entry name" value="Integrase_H2C2"/>
</dbReference>
<reference evidence="4" key="1">
    <citation type="submission" date="2020-04" db="EMBL/GenBank/DDBJ databases">
        <title>Analysis of mating type loci in Filobasidium floriforme.</title>
        <authorList>
            <person name="Nowrousian M."/>
        </authorList>
    </citation>
    <scope>NUCLEOTIDE SEQUENCE</scope>
    <source>
        <strain evidence="4">CBS 6242</strain>
    </source>
</reference>
<dbReference type="InterPro" id="IPR050951">
    <property type="entry name" value="Retrovirus_Pol_polyprotein"/>
</dbReference>
<evidence type="ECO:0000259" key="3">
    <source>
        <dbReference type="PROSITE" id="PS50994"/>
    </source>
</evidence>
<dbReference type="PANTHER" id="PTHR37984:SF5">
    <property type="entry name" value="PROTEIN NYNRIN-LIKE"/>
    <property type="match status" value="1"/>
</dbReference>
<evidence type="ECO:0000313" key="4">
    <source>
        <dbReference type="EMBL" id="KAG7527297.1"/>
    </source>
</evidence>
<dbReference type="CDD" id="cd09274">
    <property type="entry name" value="RNase_HI_RT_Ty3"/>
    <property type="match status" value="1"/>
</dbReference>
<keyword evidence="2" id="KW-0511">Multifunctional enzyme</keyword>
<comment type="caution">
    <text evidence="4">The sequence shown here is derived from an EMBL/GenBank/DDBJ whole genome shotgun (WGS) entry which is preliminary data.</text>
</comment>
<dbReference type="SUPFAM" id="SSF56672">
    <property type="entry name" value="DNA/RNA polymerases"/>
    <property type="match status" value="1"/>
</dbReference>
<dbReference type="InterPro" id="IPR041577">
    <property type="entry name" value="RT_RNaseH_2"/>
</dbReference>
<dbReference type="InterPro" id="IPR043128">
    <property type="entry name" value="Rev_trsase/Diguanyl_cyclase"/>
</dbReference>
<dbReference type="PROSITE" id="PS50994">
    <property type="entry name" value="INTEGRASE"/>
    <property type="match status" value="1"/>
</dbReference>
<keyword evidence="1" id="KW-0694">RNA-binding</keyword>
<dbReference type="InterPro" id="IPR001584">
    <property type="entry name" value="Integrase_cat-core"/>
</dbReference>
<dbReference type="GO" id="GO:0003824">
    <property type="term" value="F:catalytic activity"/>
    <property type="evidence" value="ECO:0007669"/>
    <property type="project" value="UniProtKB-KW"/>
</dbReference>
<sequence>MDDFFSSCNDFSKGIQQLEALLKRAISHKVRFSPKKTKLFVSKTTLGGQVISQAGVEPDKEKVAAILELPVPTTALGLLSFINKCGYFRPMIKDFSLIAAPLLELLRDLKVENRQGRGKLKRALEEKDIVTEMEKPERLEAFDRLKKILSEYPIVHPPVYGEPFEVAVDACARGFGAHLFQTRGGKVCTIAYASKIATPTESLKHSFKLELAGAKWALDKFRPLIFGQPIILHTDCSAVRGLLNNDKPSFEQVAWKEAIFQSTIIEYRHKPGRQNVVADYLSRNPTQEGPEITLHADTKGVEVRWIDKDGNEALRKRFQGDPYYPIVMFLSKLIDAEADVVKRKAKDFWLEDGQLWTKNRVTLKPLKVLTCREGSVRARIAHQECGHWGMKKSRSYIEQSETWSSITKDLRNAIETCSTCMGFGPKTRNALLWETARYAPFELVAADYLSLPNSDEGHRVALIAVDVFTKFIWGWTFKRPASGETTIEALEDLRNRYMLPSELVCDNGSHFINAKVKSYLGEKCAIVPSAPYAHVGLAENANHLVLERLRRLVQTPTEGLDPASAIRDESFRSWPNWFQKAITALNDRKMDLLGGYSPREVLFGKTDDRPIPVDMAEAVNDGVHLRREAVEARDEDIERRGKPNRGARMFEVGQLVQRYDESRDATHDTSKKLRMKWTGPYRITELSRSSAYLATPDGEQVGRVGFDRLRAWKGAWRGIEEGDRMDGNGD</sequence>
<gene>
    <name evidence="4" type="ORF">FFLO_07075</name>
</gene>
<protein>
    <recommendedName>
        <fullName evidence="3">Integrase catalytic domain-containing protein</fullName>
    </recommendedName>
</protein>
<dbReference type="Proteomes" id="UP000812966">
    <property type="component" value="Unassembled WGS sequence"/>
</dbReference>
<dbReference type="Pfam" id="PF17919">
    <property type="entry name" value="RT_RNaseH_2"/>
    <property type="match status" value="1"/>
</dbReference>
<dbReference type="GO" id="GO:0015074">
    <property type="term" value="P:DNA integration"/>
    <property type="evidence" value="ECO:0007669"/>
    <property type="project" value="InterPro"/>
</dbReference>
<dbReference type="PANTHER" id="PTHR37984">
    <property type="entry name" value="PROTEIN CBG26694"/>
    <property type="match status" value="1"/>
</dbReference>
<feature type="domain" description="Integrase catalytic" evidence="3">
    <location>
        <begin position="436"/>
        <end position="606"/>
    </location>
</feature>
<dbReference type="AlphaFoldDB" id="A0A8K0JFN8"/>
<dbReference type="EMBL" id="JABELV010000343">
    <property type="protein sequence ID" value="KAG7527297.1"/>
    <property type="molecule type" value="Genomic_DNA"/>
</dbReference>
<dbReference type="SUPFAM" id="SSF53098">
    <property type="entry name" value="Ribonuclease H-like"/>
    <property type="match status" value="1"/>
</dbReference>
<evidence type="ECO:0000256" key="1">
    <source>
        <dbReference type="ARBA" id="ARBA00022884"/>
    </source>
</evidence>
<dbReference type="Gene3D" id="1.10.340.70">
    <property type="match status" value="1"/>
</dbReference>
<evidence type="ECO:0000313" key="5">
    <source>
        <dbReference type="Proteomes" id="UP000812966"/>
    </source>
</evidence>
<dbReference type="GO" id="GO:0005634">
    <property type="term" value="C:nucleus"/>
    <property type="evidence" value="ECO:0007669"/>
    <property type="project" value="UniProtKB-ARBA"/>
</dbReference>